<protein>
    <recommendedName>
        <fullName evidence="1">RNA-directed DNA polymerase</fullName>
        <ecNumber evidence="1">2.7.7.49</ecNumber>
    </recommendedName>
</protein>
<proteinExistence type="predicted"/>
<feature type="domain" description="Reverse transcriptase" evidence="7">
    <location>
        <begin position="394"/>
        <end position="571"/>
    </location>
</feature>
<dbReference type="GO" id="GO:0042575">
    <property type="term" value="C:DNA polymerase complex"/>
    <property type="evidence" value="ECO:0007669"/>
    <property type="project" value="UniProtKB-ARBA"/>
</dbReference>
<evidence type="ECO:0000256" key="2">
    <source>
        <dbReference type="ARBA" id="ARBA00022695"/>
    </source>
</evidence>
<dbReference type="EMBL" id="VTPC01063292">
    <property type="protein sequence ID" value="KAF2889722.1"/>
    <property type="molecule type" value="Genomic_DNA"/>
</dbReference>
<dbReference type="PROSITE" id="PS50994">
    <property type="entry name" value="INTEGRASE"/>
    <property type="match status" value="1"/>
</dbReference>
<dbReference type="Gene3D" id="3.10.10.10">
    <property type="entry name" value="HIV Type 1 Reverse Transcriptase, subunit A, domain 1"/>
    <property type="match status" value="1"/>
</dbReference>
<dbReference type="PANTHER" id="PTHR37984:SF9">
    <property type="entry name" value="INTEGRASE CATALYTIC DOMAIN-CONTAINING PROTEIN"/>
    <property type="match status" value="1"/>
</dbReference>
<sequence>MPDTDEKPNRPLIGHIREFKVGQDFQMYEEKFAQYCQANEIIGSRRITMLISLICDDTYKTLRDLCFPDKPQDKSYDELCTLLRKHNTPPKNTFRERIQFYQAVQGSDETCSEWYARIKRLSIDCPVLDKIVESPVTDNLKSIAYSAVAKETAIKAASNSNHGVNAITRTNAQYQSDKRAPEARGNRNKFTKPSTAASERGRTQNSANEVTPQQKPKCSCCGKKHKGIKLEDNMLEMLLSSGSPTSTINKATYDEYFSHKNIEPTNHIFHGYQGDPIIPIGHVALNVEFKDTLKLLKFFVIESGQTNLIGRDFMQLFNINLAITGLNVIGICDHAKRMMSQEFAQVVDGGLGTFKYAKVTLRLKADAIPSHTRPLPVPMVLKPKVENELNRLVANGTITPVLASEWSSQIVPVMRSNGAVRLCGNYIKLNKQLEDVFYPLPRIDDIYASLTGNTKFSKIDLSDAYLQFELSDESKSLVTISTHKGLFKVNWMPFGVKCSRFYFQKHIEQLFQGVFDVLIFQDDILVGHKEGENHLDILRLVFDKLAKPGLKVNVEKFKFLQDEIKYLGFVLTKHGLSKDMSKVQAINDTPYPTDIKQLRSFPGMANYYSRFIPKIADLCKNAFDELKSIIKPEQVLTYFDPQLPIYITTDASQTGMSGVLSHIMPDGTEKMVVCVSRTFTKAELNYSTVHREALACIFAVQEFADYVFGQKFTIRTDKRALIAILGNTKETNQTYSNRLKRLTVEKKDNDNTDACEDEGLYFTDTTSWILVKSSIITAQLKPFFDKRLELQVISNCLFWGHKVVTPFKLQKQIIQDLHSTHQGIVRSKALARSYFWFVGINKAIEQMCKVCRASAKVKACPNKVYIPWPKSDVPFGTVHIDYCDLGNTHLLVIIDSCTKWLEVYQTPSITTKCTIESLRDCFARFGLPYTVVSDNATVFKSENMQKFFTDNRIKHITIAPYSPQ</sequence>
<feature type="compositionally biased region" description="Basic and acidic residues" evidence="6">
    <location>
        <begin position="176"/>
        <end position="185"/>
    </location>
</feature>
<dbReference type="InterPro" id="IPR041588">
    <property type="entry name" value="Integrase_H2C2"/>
</dbReference>
<evidence type="ECO:0000256" key="3">
    <source>
        <dbReference type="ARBA" id="ARBA00022722"/>
    </source>
</evidence>
<dbReference type="InterPro" id="IPR036397">
    <property type="entry name" value="RNaseH_sf"/>
</dbReference>
<dbReference type="InterPro" id="IPR000477">
    <property type="entry name" value="RT_dom"/>
</dbReference>
<dbReference type="InterPro" id="IPR001584">
    <property type="entry name" value="Integrase_cat-core"/>
</dbReference>
<dbReference type="InterPro" id="IPR043502">
    <property type="entry name" value="DNA/RNA_pol_sf"/>
</dbReference>
<dbReference type="InterPro" id="IPR012337">
    <property type="entry name" value="RNaseH-like_sf"/>
</dbReference>
<comment type="caution">
    <text evidence="9">The sequence shown here is derived from an EMBL/GenBank/DDBJ whole genome shotgun (WGS) entry which is preliminary data.</text>
</comment>
<dbReference type="Pfam" id="PF17919">
    <property type="entry name" value="RT_RNaseH_2"/>
    <property type="match status" value="1"/>
</dbReference>
<dbReference type="GO" id="GO:0015074">
    <property type="term" value="P:DNA integration"/>
    <property type="evidence" value="ECO:0007669"/>
    <property type="project" value="InterPro"/>
</dbReference>
<evidence type="ECO:0000313" key="10">
    <source>
        <dbReference type="Proteomes" id="UP000801492"/>
    </source>
</evidence>
<keyword evidence="10" id="KW-1185">Reference proteome</keyword>
<dbReference type="PANTHER" id="PTHR37984">
    <property type="entry name" value="PROTEIN CBG26694"/>
    <property type="match status" value="1"/>
</dbReference>
<dbReference type="Pfam" id="PF17921">
    <property type="entry name" value="Integrase_H2C2"/>
    <property type="match status" value="1"/>
</dbReference>
<dbReference type="InterPro" id="IPR050951">
    <property type="entry name" value="Retrovirus_Pol_polyprotein"/>
</dbReference>
<dbReference type="GO" id="GO:0003964">
    <property type="term" value="F:RNA-directed DNA polymerase activity"/>
    <property type="evidence" value="ECO:0007669"/>
    <property type="project" value="UniProtKB-KW"/>
</dbReference>
<dbReference type="AlphaFoldDB" id="A0A8K0G5Z2"/>
<name>A0A8K0G5Z2_IGNLU</name>
<keyword evidence="4" id="KW-0255">Endonuclease</keyword>
<dbReference type="GO" id="GO:0003676">
    <property type="term" value="F:nucleic acid binding"/>
    <property type="evidence" value="ECO:0007669"/>
    <property type="project" value="InterPro"/>
</dbReference>
<dbReference type="Pfam" id="PF00665">
    <property type="entry name" value="rve"/>
    <property type="match status" value="1"/>
</dbReference>
<evidence type="ECO:0000256" key="6">
    <source>
        <dbReference type="SAM" id="MobiDB-lite"/>
    </source>
</evidence>
<feature type="region of interest" description="Disordered" evidence="6">
    <location>
        <begin position="171"/>
        <end position="216"/>
    </location>
</feature>
<evidence type="ECO:0000313" key="9">
    <source>
        <dbReference type="EMBL" id="KAF2889722.1"/>
    </source>
</evidence>
<reference evidence="9" key="1">
    <citation type="submission" date="2019-08" db="EMBL/GenBank/DDBJ databases">
        <title>The genome of the North American firefly Photinus pyralis.</title>
        <authorList>
            <consortium name="Photinus pyralis genome working group"/>
            <person name="Fallon T.R."/>
            <person name="Sander Lower S.E."/>
            <person name="Weng J.-K."/>
        </authorList>
    </citation>
    <scope>NUCLEOTIDE SEQUENCE</scope>
    <source>
        <strain evidence="9">TRF0915ILg1</strain>
        <tissue evidence="9">Whole body</tissue>
    </source>
</reference>
<feature type="domain" description="Integrase catalytic" evidence="8">
    <location>
        <begin position="870"/>
        <end position="964"/>
    </location>
</feature>
<organism evidence="9 10">
    <name type="scientific">Ignelater luminosus</name>
    <name type="common">Cucubano</name>
    <name type="synonym">Pyrophorus luminosus</name>
    <dbReference type="NCBI Taxonomy" id="2038154"/>
    <lineage>
        <taxon>Eukaryota</taxon>
        <taxon>Metazoa</taxon>
        <taxon>Ecdysozoa</taxon>
        <taxon>Arthropoda</taxon>
        <taxon>Hexapoda</taxon>
        <taxon>Insecta</taxon>
        <taxon>Pterygota</taxon>
        <taxon>Neoptera</taxon>
        <taxon>Endopterygota</taxon>
        <taxon>Coleoptera</taxon>
        <taxon>Polyphaga</taxon>
        <taxon>Elateriformia</taxon>
        <taxon>Elateroidea</taxon>
        <taxon>Elateridae</taxon>
        <taxon>Agrypninae</taxon>
        <taxon>Pyrophorini</taxon>
        <taxon>Ignelater</taxon>
    </lineage>
</organism>
<evidence type="ECO:0000256" key="5">
    <source>
        <dbReference type="ARBA" id="ARBA00022918"/>
    </source>
</evidence>
<dbReference type="Gene3D" id="3.30.420.10">
    <property type="entry name" value="Ribonuclease H-like superfamily/Ribonuclease H"/>
    <property type="match status" value="1"/>
</dbReference>
<evidence type="ECO:0000256" key="1">
    <source>
        <dbReference type="ARBA" id="ARBA00012493"/>
    </source>
</evidence>
<dbReference type="GO" id="GO:0004519">
    <property type="term" value="F:endonuclease activity"/>
    <property type="evidence" value="ECO:0007669"/>
    <property type="project" value="UniProtKB-KW"/>
</dbReference>
<keyword evidence="4" id="KW-0378">Hydrolase</keyword>
<dbReference type="PROSITE" id="PS50878">
    <property type="entry name" value="RT_POL"/>
    <property type="match status" value="1"/>
</dbReference>
<dbReference type="InterPro" id="IPR041577">
    <property type="entry name" value="RT_RNaseH_2"/>
</dbReference>
<dbReference type="EC" id="2.7.7.49" evidence="1"/>
<keyword evidence="5" id="KW-0695">RNA-directed DNA polymerase</keyword>
<dbReference type="SUPFAM" id="SSF56672">
    <property type="entry name" value="DNA/RNA polymerases"/>
    <property type="match status" value="1"/>
</dbReference>
<dbReference type="Gene3D" id="3.10.20.370">
    <property type="match status" value="1"/>
</dbReference>
<dbReference type="Pfam" id="PF00078">
    <property type="entry name" value="RVT_1"/>
    <property type="match status" value="1"/>
</dbReference>
<keyword evidence="2" id="KW-0548">Nucleotidyltransferase</keyword>
<dbReference type="SUPFAM" id="SSF50630">
    <property type="entry name" value="Acid proteases"/>
    <property type="match status" value="1"/>
</dbReference>
<feature type="compositionally biased region" description="Polar residues" evidence="6">
    <location>
        <begin position="191"/>
        <end position="216"/>
    </location>
</feature>
<dbReference type="Proteomes" id="UP000801492">
    <property type="component" value="Unassembled WGS sequence"/>
</dbReference>
<dbReference type="SUPFAM" id="SSF53098">
    <property type="entry name" value="Ribonuclease H-like"/>
    <property type="match status" value="1"/>
</dbReference>
<dbReference type="CDD" id="cd01647">
    <property type="entry name" value="RT_LTR"/>
    <property type="match status" value="1"/>
</dbReference>
<evidence type="ECO:0000259" key="7">
    <source>
        <dbReference type="PROSITE" id="PS50878"/>
    </source>
</evidence>
<dbReference type="OrthoDB" id="6740708at2759"/>
<dbReference type="FunFam" id="3.10.20.370:FF:000001">
    <property type="entry name" value="Retrovirus-related Pol polyprotein from transposon 17.6-like protein"/>
    <property type="match status" value="1"/>
</dbReference>
<feature type="non-terminal residue" evidence="9">
    <location>
        <position position="1"/>
    </location>
</feature>
<dbReference type="InterPro" id="IPR021109">
    <property type="entry name" value="Peptidase_aspartic_dom_sf"/>
</dbReference>
<keyword evidence="3" id="KW-0540">Nuclease</keyword>
<dbReference type="InterPro" id="IPR043128">
    <property type="entry name" value="Rev_trsase/Diguanyl_cyclase"/>
</dbReference>
<gene>
    <name evidence="9" type="ORF">ILUMI_16451</name>
</gene>
<keyword evidence="2" id="KW-0808">Transferase</keyword>
<dbReference type="Gene3D" id="1.10.340.70">
    <property type="match status" value="1"/>
</dbReference>
<evidence type="ECO:0000259" key="8">
    <source>
        <dbReference type="PROSITE" id="PS50994"/>
    </source>
</evidence>
<evidence type="ECO:0000256" key="4">
    <source>
        <dbReference type="ARBA" id="ARBA00022759"/>
    </source>
</evidence>
<accession>A0A8K0G5Z2</accession>
<dbReference type="Gene3D" id="3.30.70.270">
    <property type="match status" value="2"/>
</dbReference>
<dbReference type="CDD" id="cd09274">
    <property type="entry name" value="RNase_HI_RT_Ty3"/>
    <property type="match status" value="1"/>
</dbReference>